<reference evidence="11 12" key="1">
    <citation type="submission" date="2016-12" db="EMBL/GenBank/DDBJ databases">
        <title>Thioflexothrix psekupsii D3 genome sequencing and assembly.</title>
        <authorList>
            <person name="Fomenkov A."/>
            <person name="Vincze T."/>
            <person name="Grabovich M."/>
            <person name="Anton B.P."/>
            <person name="Dubinina G."/>
            <person name="Orlova M."/>
            <person name="Belousova E."/>
            <person name="Roberts R.J."/>
        </authorList>
    </citation>
    <scope>NUCLEOTIDE SEQUENCE [LARGE SCALE GENOMIC DNA]</scope>
    <source>
        <strain evidence="11">D3</strain>
    </source>
</reference>
<keyword evidence="6 9" id="KW-0547">Nucleotide-binding</keyword>
<evidence type="ECO:0000313" key="11">
    <source>
        <dbReference type="EMBL" id="OUD13272.1"/>
    </source>
</evidence>
<dbReference type="GO" id="GO:0006450">
    <property type="term" value="P:regulation of translational fidelity"/>
    <property type="evidence" value="ECO:0007669"/>
    <property type="project" value="TreeGrafter"/>
</dbReference>
<keyword evidence="12" id="KW-1185">Reference proteome</keyword>
<name>A0A251X6M8_9GAMM</name>
<dbReference type="EC" id="2.7.7.87" evidence="9"/>
<evidence type="ECO:0000256" key="9">
    <source>
        <dbReference type="HAMAP-Rule" id="MF_01852"/>
    </source>
</evidence>
<comment type="similarity">
    <text evidence="9">Belongs to the SUA5 family. TsaC subfamily.</text>
</comment>
<dbReference type="Pfam" id="PF01300">
    <property type="entry name" value="Sua5_yciO_yrdC"/>
    <property type="match status" value="1"/>
</dbReference>
<dbReference type="PANTHER" id="PTHR17490">
    <property type="entry name" value="SUA5"/>
    <property type="match status" value="1"/>
</dbReference>
<dbReference type="EMBL" id="MSLT01000018">
    <property type="protein sequence ID" value="OUD13272.1"/>
    <property type="molecule type" value="Genomic_DNA"/>
</dbReference>
<evidence type="ECO:0000256" key="5">
    <source>
        <dbReference type="ARBA" id="ARBA00022695"/>
    </source>
</evidence>
<comment type="catalytic activity">
    <reaction evidence="8 9">
        <text>L-threonine + hydrogencarbonate + ATP = L-threonylcarbamoyladenylate + diphosphate + H2O</text>
        <dbReference type="Rhea" id="RHEA:36407"/>
        <dbReference type="ChEBI" id="CHEBI:15377"/>
        <dbReference type="ChEBI" id="CHEBI:17544"/>
        <dbReference type="ChEBI" id="CHEBI:30616"/>
        <dbReference type="ChEBI" id="CHEBI:33019"/>
        <dbReference type="ChEBI" id="CHEBI:57926"/>
        <dbReference type="ChEBI" id="CHEBI:73682"/>
        <dbReference type="EC" id="2.7.7.87"/>
    </reaction>
</comment>
<dbReference type="OrthoDB" id="9814580at2"/>
<dbReference type="GO" id="GO:0003725">
    <property type="term" value="F:double-stranded RNA binding"/>
    <property type="evidence" value="ECO:0007669"/>
    <property type="project" value="InterPro"/>
</dbReference>
<evidence type="ECO:0000256" key="8">
    <source>
        <dbReference type="ARBA" id="ARBA00048366"/>
    </source>
</evidence>
<evidence type="ECO:0000256" key="6">
    <source>
        <dbReference type="ARBA" id="ARBA00022741"/>
    </source>
</evidence>
<dbReference type="InterPro" id="IPR017945">
    <property type="entry name" value="DHBP_synth_RibB-like_a/b_dom"/>
</dbReference>
<dbReference type="FunFam" id="3.90.870.10:FF:000004">
    <property type="entry name" value="Threonylcarbamoyl-AMP synthase"/>
    <property type="match status" value="1"/>
</dbReference>
<keyword evidence="3 9" id="KW-0808">Transferase</keyword>
<feature type="domain" description="YrdC-like" evidence="10">
    <location>
        <begin position="4"/>
        <end position="185"/>
    </location>
</feature>
<dbReference type="AlphaFoldDB" id="A0A251X6M8"/>
<dbReference type="PROSITE" id="PS51163">
    <property type="entry name" value="YRDC"/>
    <property type="match status" value="1"/>
</dbReference>
<evidence type="ECO:0000256" key="1">
    <source>
        <dbReference type="ARBA" id="ARBA00004496"/>
    </source>
</evidence>
<dbReference type="HAMAP" id="MF_01852">
    <property type="entry name" value="TsaC"/>
    <property type="match status" value="1"/>
</dbReference>
<evidence type="ECO:0000256" key="3">
    <source>
        <dbReference type="ARBA" id="ARBA00022679"/>
    </source>
</evidence>
<comment type="caution">
    <text evidence="11">The sequence shown here is derived from an EMBL/GenBank/DDBJ whole genome shotgun (WGS) entry which is preliminary data.</text>
</comment>
<dbReference type="GO" id="GO:0005737">
    <property type="term" value="C:cytoplasm"/>
    <property type="evidence" value="ECO:0007669"/>
    <property type="project" value="UniProtKB-SubCell"/>
</dbReference>
<gene>
    <name evidence="9" type="primary">tsaC</name>
    <name evidence="11" type="ORF">TPSD3_11620</name>
</gene>
<comment type="subcellular location">
    <subcellularLocation>
        <location evidence="1 9">Cytoplasm</location>
    </subcellularLocation>
</comment>
<dbReference type="PANTHER" id="PTHR17490:SF18">
    <property type="entry name" value="THREONYLCARBAMOYL-AMP SYNTHASE"/>
    <property type="match status" value="1"/>
</dbReference>
<evidence type="ECO:0000256" key="7">
    <source>
        <dbReference type="ARBA" id="ARBA00022840"/>
    </source>
</evidence>
<dbReference type="Gene3D" id="3.90.870.10">
    <property type="entry name" value="DHBP synthase"/>
    <property type="match status" value="1"/>
</dbReference>
<dbReference type="GO" id="GO:0061710">
    <property type="term" value="F:L-threonylcarbamoyladenylate synthase"/>
    <property type="evidence" value="ECO:0007669"/>
    <property type="project" value="UniProtKB-EC"/>
</dbReference>
<dbReference type="NCBIfam" id="TIGR00057">
    <property type="entry name" value="L-threonylcarbamoyladenylate synthase"/>
    <property type="match status" value="1"/>
</dbReference>
<sequence length="185" mass="20274">MIQPLLLQKAVDCLQKGQVIAYPTEAIYGLGCDPDDEDALREILRLKRRPWQKGLILLAADFAQLTPYVQPLSDELQKTIFATWPGPVTWLLPAAAGVSRYLRGDSSDLAVRVTAHPLSAALARQFGKPIVSTSANPSQAQPAKNARRVRAYFGNELGYILNGALGGRDRPSEIRHALTGQCRRS</sequence>
<evidence type="ECO:0000256" key="4">
    <source>
        <dbReference type="ARBA" id="ARBA00022694"/>
    </source>
</evidence>
<protein>
    <recommendedName>
        <fullName evidence="9">Threonylcarbamoyl-AMP synthase</fullName>
        <shortName evidence="9">TC-AMP synthase</shortName>
        <ecNumber evidence="9">2.7.7.87</ecNumber>
    </recommendedName>
    <alternativeName>
        <fullName evidence="9">L-threonylcarbamoyladenylate synthase</fullName>
    </alternativeName>
    <alternativeName>
        <fullName evidence="9">t(6)A37 threonylcarbamoyladenosine biosynthesis protein TsaC</fullName>
    </alternativeName>
    <alternativeName>
        <fullName evidence="9">tRNA threonylcarbamoyladenosine biosynthesis protein TsaC</fullName>
    </alternativeName>
</protein>
<dbReference type="InterPro" id="IPR006070">
    <property type="entry name" value="Sua5-like_dom"/>
</dbReference>
<keyword evidence="4 9" id="KW-0819">tRNA processing</keyword>
<dbReference type="GO" id="GO:0005524">
    <property type="term" value="F:ATP binding"/>
    <property type="evidence" value="ECO:0007669"/>
    <property type="project" value="UniProtKB-UniRule"/>
</dbReference>
<organism evidence="11 12">
    <name type="scientific">Thioflexithrix psekupsensis</name>
    <dbReference type="NCBI Taxonomy" id="1570016"/>
    <lineage>
        <taxon>Bacteria</taxon>
        <taxon>Pseudomonadati</taxon>
        <taxon>Pseudomonadota</taxon>
        <taxon>Gammaproteobacteria</taxon>
        <taxon>Thiotrichales</taxon>
        <taxon>Thioflexithrix</taxon>
    </lineage>
</organism>
<evidence type="ECO:0000256" key="2">
    <source>
        <dbReference type="ARBA" id="ARBA00022490"/>
    </source>
</evidence>
<dbReference type="RefSeq" id="WP_086488721.1">
    <property type="nucleotide sequence ID" value="NZ_MSLT01000018.1"/>
</dbReference>
<accession>A0A251X6M8</accession>
<dbReference type="SUPFAM" id="SSF55821">
    <property type="entry name" value="YrdC/RibB"/>
    <property type="match status" value="1"/>
</dbReference>
<dbReference type="Proteomes" id="UP000194798">
    <property type="component" value="Unassembled WGS sequence"/>
</dbReference>
<dbReference type="GO" id="GO:0002949">
    <property type="term" value="P:tRNA threonylcarbamoyladenosine modification"/>
    <property type="evidence" value="ECO:0007669"/>
    <property type="project" value="UniProtKB-UniRule"/>
</dbReference>
<keyword evidence="7 9" id="KW-0067">ATP-binding</keyword>
<dbReference type="InterPro" id="IPR023535">
    <property type="entry name" value="TC-AMP_synthase"/>
</dbReference>
<dbReference type="InterPro" id="IPR050156">
    <property type="entry name" value="TC-AMP_synthase_SUA5"/>
</dbReference>
<dbReference type="GO" id="GO:0000049">
    <property type="term" value="F:tRNA binding"/>
    <property type="evidence" value="ECO:0007669"/>
    <property type="project" value="TreeGrafter"/>
</dbReference>
<comment type="function">
    <text evidence="9">Required for the formation of a threonylcarbamoyl group on adenosine at position 37 (t(6)A37) in tRNAs that read codons beginning with adenine. Catalyzes the conversion of L-threonine, HCO(3)(-)/CO(2) and ATP to give threonylcarbamoyl-AMP (TC-AMP) as the acyladenylate intermediate, with the release of diphosphate.</text>
</comment>
<evidence type="ECO:0000313" key="12">
    <source>
        <dbReference type="Proteomes" id="UP000194798"/>
    </source>
</evidence>
<keyword evidence="2 9" id="KW-0963">Cytoplasm</keyword>
<evidence type="ECO:0000259" key="10">
    <source>
        <dbReference type="PROSITE" id="PS51163"/>
    </source>
</evidence>
<keyword evidence="5 9" id="KW-0548">Nucleotidyltransferase</keyword>
<proteinExistence type="inferred from homology"/>